<dbReference type="GeneID" id="92026732"/>
<keyword evidence="1" id="KW-1133">Transmembrane helix</keyword>
<dbReference type="Proteomes" id="UP001360953">
    <property type="component" value="Unassembled WGS sequence"/>
</dbReference>
<name>A0ABR1LAH4_9PEZI</name>
<keyword evidence="3" id="KW-1185">Reference proteome</keyword>
<dbReference type="EMBL" id="JBBPEH010000012">
    <property type="protein sequence ID" value="KAK7531633.1"/>
    <property type="molecule type" value="Genomic_DNA"/>
</dbReference>
<sequence>MTGSDRMLFRVGSLCLAPFSSFPFPVSAVYCVGGLNPPAATRNTYDRARRACSWEHRSRTRRLSSHASGSCCPDLAPFLPFLTCCPSQPPFFFHFFSSFPFPLPPPLPPLLPFFVFRLYPVLHSLDSARIPPKWTGLDRLSAGPLLAEVAVVVVAVAAVVVVSNKPFSLAFLMCVGCAVGDGRCLWGTI</sequence>
<evidence type="ECO:0000313" key="3">
    <source>
        <dbReference type="Proteomes" id="UP001360953"/>
    </source>
</evidence>
<reference evidence="2 3" key="1">
    <citation type="submission" date="2024-04" db="EMBL/GenBank/DDBJ databases">
        <title>Phyllosticta paracitricarpa is synonymous to the EU quarantine fungus P. citricarpa based on phylogenomic analyses.</title>
        <authorList>
            <consortium name="Lawrence Berkeley National Laboratory"/>
            <person name="Van ingen-buijs V.A."/>
            <person name="Van westerhoven A.C."/>
            <person name="Haridas S."/>
            <person name="Skiadas P."/>
            <person name="Martin F."/>
            <person name="Groenewald J.Z."/>
            <person name="Crous P.W."/>
            <person name="Seidl M.F."/>
        </authorList>
    </citation>
    <scope>NUCLEOTIDE SEQUENCE [LARGE SCALE GENOMIC DNA]</scope>
    <source>
        <strain evidence="2 3">CPC 17464</strain>
    </source>
</reference>
<comment type="caution">
    <text evidence="2">The sequence shown here is derived from an EMBL/GenBank/DDBJ whole genome shotgun (WGS) entry which is preliminary data.</text>
</comment>
<organism evidence="2 3">
    <name type="scientific">Phyllosticta citribraziliensis</name>
    <dbReference type="NCBI Taxonomy" id="989973"/>
    <lineage>
        <taxon>Eukaryota</taxon>
        <taxon>Fungi</taxon>
        <taxon>Dikarya</taxon>
        <taxon>Ascomycota</taxon>
        <taxon>Pezizomycotina</taxon>
        <taxon>Dothideomycetes</taxon>
        <taxon>Dothideomycetes incertae sedis</taxon>
        <taxon>Botryosphaeriales</taxon>
        <taxon>Phyllostictaceae</taxon>
        <taxon>Phyllosticta</taxon>
    </lineage>
</organism>
<protein>
    <submittedName>
        <fullName evidence="2">Uncharacterized protein</fullName>
    </submittedName>
</protein>
<accession>A0ABR1LAH4</accession>
<feature type="transmembrane region" description="Helical" evidence="1">
    <location>
        <begin position="140"/>
        <end position="161"/>
    </location>
</feature>
<proteinExistence type="predicted"/>
<gene>
    <name evidence="2" type="ORF">J3D65DRAFT_120978</name>
</gene>
<evidence type="ECO:0000256" key="1">
    <source>
        <dbReference type="SAM" id="Phobius"/>
    </source>
</evidence>
<evidence type="ECO:0000313" key="2">
    <source>
        <dbReference type="EMBL" id="KAK7531633.1"/>
    </source>
</evidence>
<keyword evidence="1" id="KW-0812">Transmembrane</keyword>
<dbReference type="RefSeq" id="XP_066651457.1">
    <property type="nucleotide sequence ID" value="XM_066793826.1"/>
</dbReference>
<keyword evidence="1" id="KW-0472">Membrane</keyword>